<evidence type="ECO:0000256" key="1">
    <source>
        <dbReference type="SAM" id="MobiDB-lite"/>
    </source>
</evidence>
<protein>
    <recommendedName>
        <fullName evidence="3">Transposase</fullName>
    </recommendedName>
</protein>
<evidence type="ECO:0000313" key="2">
    <source>
        <dbReference type="EMBL" id="AWV19944.1"/>
    </source>
</evidence>
<feature type="region of interest" description="Disordered" evidence="1">
    <location>
        <begin position="1"/>
        <end position="22"/>
    </location>
</feature>
<dbReference type="AlphaFoldDB" id="A0A4Y1MR09"/>
<dbReference type="RefSeq" id="WP_314216317.1">
    <property type="nucleotide sequence ID" value="NZ_CP025184.1"/>
</dbReference>
<gene>
    <name evidence="2" type="ORF">RADP37_03883a</name>
</gene>
<sequence length="79" mass="8773">MSKLLPSNHPDDSPALSPAQPEEVTEALAYALRYDERGRPRPHSGEMIAGLAARHLTQHLQRAGFVLMKRRPGRPHRAG</sequence>
<organism evidence="2">
    <name type="scientific">Roseomonas mucosa</name>
    <dbReference type="NCBI Taxonomy" id="207340"/>
    <lineage>
        <taxon>Bacteria</taxon>
        <taxon>Pseudomonadati</taxon>
        <taxon>Pseudomonadota</taxon>
        <taxon>Alphaproteobacteria</taxon>
        <taxon>Acetobacterales</taxon>
        <taxon>Roseomonadaceae</taxon>
        <taxon>Roseomonas</taxon>
    </lineage>
</organism>
<proteinExistence type="predicted"/>
<name>A0A4Y1MR09_9PROT</name>
<reference evidence="2" key="1">
    <citation type="submission" date="2017-12" db="EMBL/GenBank/DDBJ databases">
        <authorList>
            <person name="Martens C."/>
            <person name="Dahlstrom E."/>
            <person name="Barbian K."/>
            <person name="Sykora L."/>
            <person name="Ricklefs S."/>
            <person name="Bruno D."/>
            <person name="Anzick I."/>
            <person name="Myles I."/>
            <person name="Datta S.K."/>
        </authorList>
    </citation>
    <scope>NUCLEOTIDE SEQUENCE</scope>
    <source>
        <strain evidence="2">AD2</strain>
        <plasmid evidence="2">p3-AD2</plasmid>
    </source>
</reference>
<dbReference type="EMBL" id="CP025184">
    <property type="protein sequence ID" value="AWV19944.1"/>
    <property type="molecule type" value="Genomic_DNA"/>
</dbReference>
<geneLocation type="plasmid" evidence="2">
    <name>p3-AD2</name>
</geneLocation>
<accession>A0A4Y1MR09</accession>
<keyword evidence="2" id="KW-0614">Plasmid</keyword>
<evidence type="ECO:0008006" key="3">
    <source>
        <dbReference type="Google" id="ProtNLM"/>
    </source>
</evidence>